<dbReference type="GO" id="GO:0006272">
    <property type="term" value="P:leading strand elongation"/>
    <property type="evidence" value="ECO:0007669"/>
    <property type="project" value="TreeGrafter"/>
</dbReference>
<evidence type="ECO:0000256" key="9">
    <source>
        <dbReference type="ARBA" id="ARBA00022833"/>
    </source>
</evidence>
<dbReference type="Pfam" id="PF22912">
    <property type="entry name" value="zf-DPOE"/>
    <property type="match status" value="1"/>
</dbReference>
<keyword evidence="8 15" id="KW-0863">Zinc-finger</keyword>
<evidence type="ECO:0000256" key="10">
    <source>
        <dbReference type="ARBA" id="ARBA00022932"/>
    </source>
</evidence>
<gene>
    <name evidence="18" type="ORF">CYCCA115_LOCUS9841</name>
</gene>
<dbReference type="SUPFAM" id="SSF56672">
    <property type="entry name" value="DNA/RNA polymerases"/>
    <property type="match status" value="1"/>
</dbReference>
<dbReference type="Gene3D" id="3.30.420.10">
    <property type="entry name" value="Ribonuclease H-like superfamily/Ribonuclease H"/>
    <property type="match status" value="1"/>
</dbReference>
<dbReference type="GO" id="GO:0000278">
    <property type="term" value="P:mitotic cell cycle"/>
    <property type="evidence" value="ECO:0007669"/>
    <property type="project" value="TreeGrafter"/>
</dbReference>
<keyword evidence="5 15" id="KW-0548">Nucleotidyltransferase</keyword>
<keyword evidence="3 15" id="KW-0004">4Fe-4S</keyword>
<dbReference type="InterPro" id="IPR036397">
    <property type="entry name" value="RNaseH_sf"/>
</dbReference>
<dbReference type="SUPFAM" id="SSF53098">
    <property type="entry name" value="Ribonuclease H-like"/>
    <property type="match status" value="1"/>
</dbReference>
<keyword evidence="9 15" id="KW-0862">Zinc</keyword>
<dbReference type="SMART" id="SM00486">
    <property type="entry name" value="POLBc"/>
    <property type="match status" value="1"/>
</dbReference>
<comment type="similarity">
    <text evidence="2 15">Belongs to the DNA polymerase type-B family.</text>
</comment>
<keyword evidence="19" id="KW-1185">Reference proteome</keyword>
<comment type="function">
    <text evidence="15">DNA polymerase II participates in chromosomal DNA replication.</text>
</comment>
<keyword evidence="7 15" id="KW-0479">Metal-binding</keyword>
<dbReference type="SMART" id="SM01159">
    <property type="entry name" value="DUF1744"/>
    <property type="match status" value="1"/>
</dbReference>
<dbReference type="InterPro" id="IPR043502">
    <property type="entry name" value="DNA/RNA_pol_sf"/>
</dbReference>
<evidence type="ECO:0000256" key="6">
    <source>
        <dbReference type="ARBA" id="ARBA00022705"/>
    </source>
</evidence>
<keyword evidence="14 15" id="KW-0539">Nucleus</keyword>
<dbReference type="FunFam" id="3.90.1600.10:FF:000006">
    <property type="entry name" value="DNA polymerase epsilon catalytic subunit"/>
    <property type="match status" value="1"/>
</dbReference>
<dbReference type="InterPro" id="IPR055191">
    <property type="entry name" value="POL2_thumb"/>
</dbReference>
<dbReference type="InterPro" id="IPR012337">
    <property type="entry name" value="RNaseH-like_sf"/>
</dbReference>
<evidence type="ECO:0000256" key="8">
    <source>
        <dbReference type="ARBA" id="ARBA00022771"/>
    </source>
</evidence>
<evidence type="ECO:0000256" key="13">
    <source>
        <dbReference type="ARBA" id="ARBA00023125"/>
    </source>
</evidence>
<evidence type="ECO:0000256" key="4">
    <source>
        <dbReference type="ARBA" id="ARBA00022679"/>
    </source>
</evidence>
<keyword evidence="11 15" id="KW-0408">Iron</keyword>
<dbReference type="InterPro" id="IPR042087">
    <property type="entry name" value="DNA_pol_B_thumb"/>
</dbReference>
<dbReference type="GO" id="GO:0000166">
    <property type="term" value="F:nucleotide binding"/>
    <property type="evidence" value="ECO:0007669"/>
    <property type="project" value="InterPro"/>
</dbReference>
<dbReference type="GO" id="GO:0045004">
    <property type="term" value="P:DNA replication proofreading"/>
    <property type="evidence" value="ECO:0007669"/>
    <property type="project" value="TreeGrafter"/>
</dbReference>
<evidence type="ECO:0000256" key="2">
    <source>
        <dbReference type="ARBA" id="ARBA00005755"/>
    </source>
</evidence>
<dbReference type="CDD" id="cd05779">
    <property type="entry name" value="DNA_polB_epsilon_exo"/>
    <property type="match status" value="1"/>
</dbReference>
<dbReference type="Pfam" id="PF03104">
    <property type="entry name" value="DNA_pol_B_exo1"/>
    <property type="match status" value="1"/>
</dbReference>
<keyword evidence="4 15" id="KW-0808">Transferase</keyword>
<dbReference type="InterPro" id="IPR006133">
    <property type="entry name" value="DNA-dir_DNA_pol_B_exonuc"/>
</dbReference>
<protein>
    <recommendedName>
        <fullName evidence="15">DNA polymerase epsilon catalytic subunit</fullName>
        <ecNumber evidence="15">2.7.7.7</ecNumber>
    </recommendedName>
</protein>
<evidence type="ECO:0000256" key="14">
    <source>
        <dbReference type="ARBA" id="ARBA00023242"/>
    </source>
</evidence>
<dbReference type="InterPro" id="IPR006172">
    <property type="entry name" value="DNA-dir_DNA_pol_B"/>
</dbReference>
<evidence type="ECO:0000313" key="19">
    <source>
        <dbReference type="Proteomes" id="UP001295423"/>
    </source>
</evidence>
<evidence type="ECO:0000256" key="15">
    <source>
        <dbReference type="RuleBase" id="RU365029"/>
    </source>
</evidence>
<accession>A0AAD2CUG6</accession>
<keyword evidence="10 15" id="KW-0239">DNA-directed DNA polymerase</keyword>
<dbReference type="Proteomes" id="UP001295423">
    <property type="component" value="Unassembled WGS sequence"/>
</dbReference>
<evidence type="ECO:0000256" key="1">
    <source>
        <dbReference type="ARBA" id="ARBA00004123"/>
    </source>
</evidence>
<sequence length="2310" mass="262867">MPYPNRVFGQAMKKPSRYQRQFGGNKNSTVTQSDQARKAEEAAARRRLRHEQGEAIDIKFGYRRLEDQLSTASRGASVIQRRGWLFHMLATTRIDPSSGIEQAGLDLYFVDGNGGNFKTTVLHRPYIYLLTHEKDEGLGQLLLKKYSGLLADARLVPMVDLDQPNHLSPTNSTRMVWKLIFDNVSQLMEVRSSLADLVKASGQLVSSAFDTSDFDMDQETSSRDRRLDPWKNMQELREYDVPYVVRVCMDLKIRAGSWYTVTVEGEDGGSPVSTLTDPDIETKANPRVLAFDIECTKAPLKFPNADVDEIYMISYMISNGNNQPEGFLICSRSFVSQDISAFEYTPKPSYPGPFSIFNEKDEKELILRFVREYQRLRPQIVVTYNGDSFDWPFLLQRAKSHGIDLWSELGICKSGDDEFRGRCCVHLDAFCWVQRDSYLPQGAQGLKAVTKYKLGYDPVEVDPEDMLPLAQERPVHMATYSVSDAVATYYLYEKYVHLFIFSLCTLIPMGPEDVLRKGSGTLCEALLMVQANDLSIVCPNKQIDPLAKFHNGHLLESETYIGGKVECLETGVYRSDVEYEFDLKPTAFQQLIDNVDRDLCFSIEVEGGMDRADIVNYDEVRSLIVEQLELLRDRPKRVEKPYIYHLDVGAMYPNIILTNRLQPSAIVDDSICAACDFNHARNGCKRKMEWIWRGDYSPAGKLEYDRTKDQLSREMMSDGRRFNELAEWEKADMVTARLKEYSKNAFRRTKVTEEITKKDIVCMRENDFYVDTVRRFRDRRYDYKKMTKTWKKKISTATDPRSKKEAEDKVLVYDSLQVAHKCILNSFYGYVMRKGARWRSMEMAGIVTKTGADLITQARVLVEQIGRPLELDTDGIWCILPKSFPDVYTFKARDGSKVKLEYPCIMLNADVHDNFTNHQYQTLTNAKQGGYESRSECSIFFEVDGPYRCMVLPASTEEGKLLKKRYAVFNFDGSLAELKGFELKRRGELELIKTFQSQVFERFLDGNSLVQCYDSVAEIANHWIDVIDTRGESLDDSELIDLISENRNMSRQLEEYGDQKGTSQTTARRLGQFLGAEIIKDKGLNCKFIIAEQPYGAPVTERAIPTAIWKSEPGVMRHFLRKWLKAPGLEGEGLDIRNILDWDYYMERLGKTIQKIITIPAALQKVPNPVPRVSHPDWLNSKVQQLNDRFQQRSIQSMLSTKPSKHMSSQVRPVPMDIEDIAGEAFVPAGPIVRRSRTKAIRAIELESVANEDAPRVKLTGSNFDNWLNQKKSLWRKGRQEKRNVLQSDRLEGIRDLSTRKKAANSMEGFVKEAAMDVSQREWQIIELREMTSYDTASSAVSTGEFIAWVMLGSESLRKMHITVPRTVYVSTKQEIVSHSQDIISLRKVNKHLPHRKKAAFLYEVSMYEYVYKQKNWTSYLKAAKSNEGDATVLDEVFETGTPLLTRALTELGSVSRVSNFGKRRKGKKSHLLSDLQRVDRPTEGLYLNVNLSYKRTFMYTRINSKTRTGLVALFTIEGGSGSFRGKHGNDDITAPSLSPRGAFHIHSKCKVWIVSPGASRGIKNISVSSCDAIFSQLLDTINQSMDLESEYACISSSSHCEISGLNFVAREEMALSQVNDELSSHLKSNNGPTFLLVNSHKATSQLRRSIPAMNSFPVIQLPFPPGPEHNPSSSTLPALNWERPSTQLCMEAFLYMGIVSFPKRVSYARYGNLPIGNLGMEESFALFDIGLSRLLKKNRAVSWATQSVRQPDTGGPFFAHGNGSTKPPIQLTGTHILNHDDIWGDNEGLISPVVRRQGCYRTVCVDIELQDLVISALTETEHISQSSNPPSPTNVLQFEADQNAIKSIEPMGDETATSISLPLLRSLVSTWLKDAFANNNEVADALLHNLYRVVSAPETLMHDPALHRVVHILMKSTFARLLGELQRLGCSIVFASFHKITVATKKTRLDDAAEYIDFVINTMRGHDHGQNLSSLSRLSLRPRRFHTHLLFLDEYNFGTMHLDLVEKHETEGQFFIEENSDSSAVVLPSVVTAWSIINHLGSETAEEYFRILVGRFSRDTLQRQVELSRSGNENAMLRAEQNQDLLAYRQKMISKYFAAYLTRAVAEIIKDEESYDALKKSVGRCHPVLQFIKSVMVVLGLDRDVETEVHILKRSLLAQIGVAEYSKIAQWDNPCRTFILPDVFCPECQECKDINLCHLPPTSDENEKQVHWFCEDCGVEYDADRIQSRLIHHLHRRMMRYQLQDIRCSKTNAVATHGLARVSKSSAPFKLDISQEVMRTEIRTLQWIAEHHLLEELQETTSHMLSLFP</sequence>
<keyword evidence="13 15" id="KW-0238">DNA-binding</keyword>
<evidence type="ECO:0000256" key="11">
    <source>
        <dbReference type="ARBA" id="ARBA00023004"/>
    </source>
</evidence>
<comment type="catalytic activity">
    <reaction evidence="15">
        <text>DNA(n) + a 2'-deoxyribonucleoside 5'-triphosphate = DNA(n+1) + diphosphate</text>
        <dbReference type="Rhea" id="RHEA:22508"/>
        <dbReference type="Rhea" id="RHEA-COMP:17339"/>
        <dbReference type="Rhea" id="RHEA-COMP:17340"/>
        <dbReference type="ChEBI" id="CHEBI:33019"/>
        <dbReference type="ChEBI" id="CHEBI:61560"/>
        <dbReference type="ChEBI" id="CHEBI:173112"/>
        <dbReference type="EC" id="2.7.7.7"/>
    </reaction>
</comment>
<dbReference type="InterPro" id="IPR023211">
    <property type="entry name" value="DNA_pol_palm_dom_sf"/>
</dbReference>
<dbReference type="GO" id="GO:0003887">
    <property type="term" value="F:DNA-directed DNA polymerase activity"/>
    <property type="evidence" value="ECO:0007669"/>
    <property type="project" value="UniProtKB-KW"/>
</dbReference>
<comment type="subcellular location">
    <subcellularLocation>
        <location evidence="1 15">Nucleus</location>
    </subcellularLocation>
</comment>
<dbReference type="EMBL" id="CAKOGP040001458">
    <property type="protein sequence ID" value="CAJ1945696.1"/>
    <property type="molecule type" value="Genomic_DNA"/>
</dbReference>
<organism evidence="18 19">
    <name type="scientific">Cylindrotheca closterium</name>
    <dbReference type="NCBI Taxonomy" id="2856"/>
    <lineage>
        <taxon>Eukaryota</taxon>
        <taxon>Sar</taxon>
        <taxon>Stramenopiles</taxon>
        <taxon>Ochrophyta</taxon>
        <taxon>Bacillariophyta</taxon>
        <taxon>Bacillariophyceae</taxon>
        <taxon>Bacillariophycidae</taxon>
        <taxon>Bacillariales</taxon>
        <taxon>Bacillariaceae</taxon>
        <taxon>Cylindrotheca</taxon>
    </lineage>
</organism>
<proteinExistence type="inferred from homology"/>
<dbReference type="InterPro" id="IPR054475">
    <property type="entry name" value="Znf-DPOE"/>
</dbReference>
<dbReference type="Pfam" id="PF22634">
    <property type="entry name" value="POL2_thumb"/>
    <property type="match status" value="1"/>
</dbReference>
<dbReference type="FunFam" id="3.30.420.10:FF:000010">
    <property type="entry name" value="DNA polymerase epsilon catalytic subunit"/>
    <property type="match status" value="1"/>
</dbReference>
<evidence type="ECO:0000256" key="3">
    <source>
        <dbReference type="ARBA" id="ARBA00022485"/>
    </source>
</evidence>
<feature type="domain" description="DNA polymerase epsilon catalytic subunit A C-terminal" evidence="17">
    <location>
        <begin position="1570"/>
        <end position="2001"/>
    </location>
</feature>
<dbReference type="GO" id="GO:0003677">
    <property type="term" value="F:DNA binding"/>
    <property type="evidence" value="ECO:0007669"/>
    <property type="project" value="UniProtKB-KW"/>
</dbReference>
<name>A0AAD2CUG6_9STRA</name>
<keyword evidence="12 15" id="KW-0411">Iron-sulfur</keyword>
<dbReference type="Gene3D" id="1.10.132.60">
    <property type="entry name" value="DNA polymerase family B, C-terminal domain"/>
    <property type="match status" value="1"/>
</dbReference>
<dbReference type="Pfam" id="PF23250">
    <property type="entry name" value="zf_DPOE_2"/>
    <property type="match status" value="1"/>
</dbReference>
<dbReference type="Gene3D" id="3.90.1600.10">
    <property type="entry name" value="Palm domain of DNA polymerase"/>
    <property type="match status" value="1"/>
</dbReference>
<reference evidence="18" key="1">
    <citation type="submission" date="2023-08" db="EMBL/GenBank/DDBJ databases">
        <authorList>
            <person name="Audoor S."/>
            <person name="Bilcke G."/>
        </authorList>
    </citation>
    <scope>NUCLEOTIDE SEQUENCE</scope>
</reference>
<evidence type="ECO:0000256" key="7">
    <source>
        <dbReference type="ARBA" id="ARBA00022723"/>
    </source>
</evidence>
<dbReference type="InterPro" id="IPR029703">
    <property type="entry name" value="POL2"/>
</dbReference>
<dbReference type="CDD" id="cd05535">
    <property type="entry name" value="POLBc_epsilon"/>
    <property type="match status" value="1"/>
</dbReference>
<dbReference type="Pfam" id="PF08490">
    <property type="entry name" value="DUF1744"/>
    <property type="match status" value="1"/>
</dbReference>
<comment type="cofactor">
    <cofactor evidence="15">
        <name>[4Fe-4S] cluster</name>
        <dbReference type="ChEBI" id="CHEBI:49883"/>
    </cofactor>
</comment>
<feature type="region of interest" description="Disordered" evidence="16">
    <location>
        <begin position="1"/>
        <end position="40"/>
    </location>
</feature>
<dbReference type="GO" id="GO:0008622">
    <property type="term" value="C:epsilon DNA polymerase complex"/>
    <property type="evidence" value="ECO:0007669"/>
    <property type="project" value="InterPro"/>
</dbReference>
<evidence type="ECO:0000256" key="5">
    <source>
        <dbReference type="ARBA" id="ARBA00022695"/>
    </source>
</evidence>
<dbReference type="GO" id="GO:0008270">
    <property type="term" value="F:zinc ion binding"/>
    <property type="evidence" value="ECO:0007669"/>
    <property type="project" value="UniProtKB-KW"/>
</dbReference>
<dbReference type="GO" id="GO:0006287">
    <property type="term" value="P:base-excision repair, gap-filling"/>
    <property type="evidence" value="ECO:0007669"/>
    <property type="project" value="TreeGrafter"/>
</dbReference>
<evidence type="ECO:0000256" key="16">
    <source>
        <dbReference type="SAM" id="MobiDB-lite"/>
    </source>
</evidence>
<dbReference type="InterPro" id="IPR013697">
    <property type="entry name" value="DNA_pol_e_suA_C"/>
</dbReference>
<dbReference type="EC" id="2.7.7.7" evidence="15"/>
<dbReference type="Gene3D" id="3.30.342.10">
    <property type="entry name" value="DNA Polymerase, chain B, domain 1"/>
    <property type="match status" value="1"/>
</dbReference>
<dbReference type="GO" id="GO:0051539">
    <property type="term" value="F:4 iron, 4 sulfur cluster binding"/>
    <property type="evidence" value="ECO:0007669"/>
    <property type="project" value="UniProtKB-KW"/>
</dbReference>
<comment type="caution">
    <text evidence="18">The sequence shown here is derived from an EMBL/GenBank/DDBJ whole genome shotgun (WGS) entry which is preliminary data.</text>
</comment>
<dbReference type="GO" id="GO:0008310">
    <property type="term" value="F:single-stranded DNA 3'-5' DNA exonuclease activity"/>
    <property type="evidence" value="ECO:0007669"/>
    <property type="project" value="TreeGrafter"/>
</dbReference>
<dbReference type="PANTHER" id="PTHR10670">
    <property type="entry name" value="DNA POLYMERASE EPSILON CATALYTIC SUBUNIT A"/>
    <property type="match status" value="1"/>
</dbReference>
<dbReference type="FunFam" id="1.10.132.60:FF:000002">
    <property type="entry name" value="DNA polymerase epsilon catalytic subunit"/>
    <property type="match status" value="1"/>
</dbReference>
<evidence type="ECO:0000256" key="12">
    <source>
        <dbReference type="ARBA" id="ARBA00023014"/>
    </source>
</evidence>
<evidence type="ECO:0000313" key="18">
    <source>
        <dbReference type="EMBL" id="CAJ1945696.1"/>
    </source>
</evidence>
<dbReference type="PANTHER" id="PTHR10670:SF0">
    <property type="entry name" value="DNA POLYMERASE EPSILON CATALYTIC SUBUNIT A"/>
    <property type="match status" value="1"/>
</dbReference>
<feature type="compositionally biased region" description="Polar residues" evidence="16">
    <location>
        <begin position="18"/>
        <end position="34"/>
    </location>
</feature>
<keyword evidence="6 15" id="KW-0235">DNA replication</keyword>
<evidence type="ECO:0000259" key="17">
    <source>
        <dbReference type="SMART" id="SM01159"/>
    </source>
</evidence>
<dbReference type="GO" id="GO:0006297">
    <property type="term" value="P:nucleotide-excision repair, DNA gap filling"/>
    <property type="evidence" value="ECO:0007669"/>
    <property type="project" value="TreeGrafter"/>
</dbReference>